<dbReference type="InterPro" id="IPR013766">
    <property type="entry name" value="Thioredoxin_domain"/>
</dbReference>
<evidence type="ECO:0000313" key="17">
    <source>
        <dbReference type="Proteomes" id="UP000019376"/>
    </source>
</evidence>
<comment type="subcellular location">
    <subcellularLocation>
        <location evidence="1">Nucleus</location>
    </subcellularLocation>
</comment>
<evidence type="ECO:0000256" key="9">
    <source>
        <dbReference type="ARBA" id="ARBA00023284"/>
    </source>
</evidence>
<organism evidence="16 17">
    <name type="scientific">Penicillium oxalicum (strain 114-2 / CGMCC 5302)</name>
    <name type="common">Penicillium decumbens</name>
    <dbReference type="NCBI Taxonomy" id="933388"/>
    <lineage>
        <taxon>Eukaryota</taxon>
        <taxon>Fungi</taxon>
        <taxon>Dikarya</taxon>
        <taxon>Ascomycota</taxon>
        <taxon>Pezizomycotina</taxon>
        <taxon>Eurotiomycetes</taxon>
        <taxon>Eurotiomycetidae</taxon>
        <taxon>Eurotiales</taxon>
        <taxon>Aspergillaceae</taxon>
        <taxon>Penicillium</taxon>
    </lineage>
</organism>
<keyword evidence="6" id="KW-0560">Oxidoreductase</keyword>
<evidence type="ECO:0000256" key="11">
    <source>
        <dbReference type="ARBA" id="ARBA00038489"/>
    </source>
</evidence>
<dbReference type="GO" id="GO:0034599">
    <property type="term" value="P:cellular response to oxidative stress"/>
    <property type="evidence" value="ECO:0007669"/>
    <property type="project" value="UniProtKB-ARBA"/>
</dbReference>
<dbReference type="CDD" id="cd03017">
    <property type="entry name" value="PRX_BCP"/>
    <property type="match status" value="1"/>
</dbReference>
<keyword evidence="9" id="KW-0676">Redox-active center</keyword>
<evidence type="ECO:0000256" key="8">
    <source>
        <dbReference type="ARBA" id="ARBA00023242"/>
    </source>
</evidence>
<dbReference type="PANTHER" id="PTHR42801:SF23">
    <property type="entry name" value="PEROXIREDOXIN DOT5"/>
    <property type="match status" value="1"/>
</dbReference>
<dbReference type="GO" id="GO:0005634">
    <property type="term" value="C:nucleus"/>
    <property type="evidence" value="ECO:0007669"/>
    <property type="project" value="UniProtKB-SubCell"/>
</dbReference>
<feature type="domain" description="Thioredoxin" evidence="15">
    <location>
        <begin position="40"/>
        <end position="199"/>
    </location>
</feature>
<evidence type="ECO:0000256" key="12">
    <source>
        <dbReference type="ARBA" id="ARBA00049091"/>
    </source>
</evidence>
<keyword evidence="7" id="KW-1015">Disulfide bond</keyword>
<evidence type="ECO:0000256" key="6">
    <source>
        <dbReference type="ARBA" id="ARBA00023002"/>
    </source>
</evidence>
<dbReference type="AlphaFoldDB" id="S7ZTT0"/>
<dbReference type="Proteomes" id="UP000019376">
    <property type="component" value="Unassembled WGS sequence"/>
</dbReference>
<evidence type="ECO:0000256" key="14">
    <source>
        <dbReference type="SAM" id="MobiDB-lite"/>
    </source>
</evidence>
<evidence type="ECO:0000256" key="10">
    <source>
        <dbReference type="ARBA" id="ARBA00032824"/>
    </source>
</evidence>
<dbReference type="Pfam" id="PF00578">
    <property type="entry name" value="AhpC-TSA"/>
    <property type="match status" value="1"/>
</dbReference>
<evidence type="ECO:0000256" key="3">
    <source>
        <dbReference type="ARBA" id="ARBA00013017"/>
    </source>
</evidence>
<sequence>MVELRKRKAPAPPPVVEKKSKPAPKAKAASSTKATETASEKPKSKVPEVGDTIDLDSFGGDIEIQDGTQTTLKKLVEESKSGVVLFTYPKASTPGCTKQACSFRDNYKHLSSTGLSIYGLSADSAKANTTFKTKQNLPYPLLCNPSATLIGAIGFKKAPKGTTRGVFAVDKKGKVLLREAGGPDATVDAVQKLVAEGSNGVEEPEEDREEGEKEKEESGKDDEKKDDERKGDEKEDEEKEEEAGEKTEEK</sequence>
<keyword evidence="17" id="KW-1185">Reference proteome</keyword>
<feature type="region of interest" description="Disordered" evidence="14">
    <location>
        <begin position="193"/>
        <end position="250"/>
    </location>
</feature>
<feature type="region of interest" description="Disordered" evidence="14">
    <location>
        <begin position="1"/>
        <end position="52"/>
    </location>
</feature>
<evidence type="ECO:0000313" key="16">
    <source>
        <dbReference type="EMBL" id="EPS34120.1"/>
    </source>
</evidence>
<evidence type="ECO:0000256" key="13">
    <source>
        <dbReference type="ARBA" id="ARBA00077538"/>
    </source>
</evidence>
<dbReference type="GO" id="GO:0008379">
    <property type="term" value="F:thioredoxin peroxidase activity"/>
    <property type="evidence" value="ECO:0007669"/>
    <property type="project" value="TreeGrafter"/>
</dbReference>
<feature type="compositionally biased region" description="Acidic residues" evidence="14">
    <location>
        <begin position="234"/>
        <end position="243"/>
    </location>
</feature>
<feature type="compositionally biased region" description="Basic and acidic residues" evidence="14">
    <location>
        <begin position="210"/>
        <end position="233"/>
    </location>
</feature>
<dbReference type="SUPFAM" id="SSF52833">
    <property type="entry name" value="Thioredoxin-like"/>
    <property type="match status" value="1"/>
</dbReference>
<comment type="similarity">
    <text evidence="11">Belongs to the peroxiredoxin family. BCP/PrxQ subfamily.</text>
</comment>
<dbReference type="FunFam" id="3.40.30.10:FF:000157">
    <property type="entry name" value="DOT5p Nuclear thiol peroxidase"/>
    <property type="match status" value="1"/>
</dbReference>
<accession>S7ZTT0</accession>
<keyword evidence="5" id="KW-0049">Antioxidant</keyword>
<protein>
    <recommendedName>
        <fullName evidence="3">thioredoxin-dependent peroxiredoxin</fullName>
        <ecNumber evidence="3">1.11.1.24</ecNumber>
    </recommendedName>
    <alternativeName>
        <fullName evidence="13">Nuclear thiol peroxidase</fullName>
    </alternativeName>
    <alternativeName>
        <fullName evidence="10">Thioredoxin peroxidase</fullName>
    </alternativeName>
</protein>
<feature type="compositionally biased region" description="Low complexity" evidence="14">
    <location>
        <begin position="23"/>
        <end position="37"/>
    </location>
</feature>
<evidence type="ECO:0000259" key="15">
    <source>
        <dbReference type="PROSITE" id="PS51352"/>
    </source>
</evidence>
<dbReference type="InterPro" id="IPR000866">
    <property type="entry name" value="AhpC/TSA"/>
</dbReference>
<name>S7ZTT0_PENO1</name>
<dbReference type="Gene3D" id="3.40.30.10">
    <property type="entry name" value="Glutaredoxin"/>
    <property type="match status" value="1"/>
</dbReference>
<evidence type="ECO:0000256" key="4">
    <source>
        <dbReference type="ARBA" id="ARBA00022559"/>
    </source>
</evidence>
<dbReference type="GO" id="GO:0005737">
    <property type="term" value="C:cytoplasm"/>
    <property type="evidence" value="ECO:0007669"/>
    <property type="project" value="TreeGrafter"/>
</dbReference>
<dbReference type="EC" id="1.11.1.24" evidence="3"/>
<comment type="subunit">
    <text evidence="2">Monomer.</text>
</comment>
<dbReference type="EMBL" id="KB644415">
    <property type="protein sequence ID" value="EPS34120.1"/>
    <property type="molecule type" value="Genomic_DNA"/>
</dbReference>
<dbReference type="STRING" id="933388.S7ZTT0"/>
<dbReference type="GO" id="GO:0045454">
    <property type="term" value="P:cell redox homeostasis"/>
    <property type="evidence" value="ECO:0007669"/>
    <property type="project" value="TreeGrafter"/>
</dbReference>
<dbReference type="HOGENOM" id="CLU_042529_2_1_1"/>
<dbReference type="InterPro" id="IPR036249">
    <property type="entry name" value="Thioredoxin-like_sf"/>
</dbReference>
<keyword evidence="8" id="KW-0539">Nucleus</keyword>
<dbReference type="PROSITE" id="PS51352">
    <property type="entry name" value="THIOREDOXIN_2"/>
    <property type="match status" value="1"/>
</dbReference>
<dbReference type="PANTHER" id="PTHR42801">
    <property type="entry name" value="THIOREDOXIN-DEPENDENT PEROXIDE REDUCTASE"/>
    <property type="match status" value="1"/>
</dbReference>
<evidence type="ECO:0000256" key="7">
    <source>
        <dbReference type="ARBA" id="ARBA00023157"/>
    </source>
</evidence>
<evidence type="ECO:0000256" key="1">
    <source>
        <dbReference type="ARBA" id="ARBA00004123"/>
    </source>
</evidence>
<gene>
    <name evidence="16" type="ORF">PDE_09082</name>
</gene>
<reference evidence="16 17" key="1">
    <citation type="journal article" date="2013" name="PLoS ONE">
        <title>Genomic and secretomic analyses reveal unique features of the lignocellulolytic enzyme system of Penicillium decumbens.</title>
        <authorList>
            <person name="Liu G."/>
            <person name="Zhang L."/>
            <person name="Wei X."/>
            <person name="Zou G."/>
            <person name="Qin Y."/>
            <person name="Ma L."/>
            <person name="Li J."/>
            <person name="Zheng H."/>
            <person name="Wang S."/>
            <person name="Wang C."/>
            <person name="Xun L."/>
            <person name="Zhao G.-P."/>
            <person name="Zhou Z."/>
            <person name="Qu Y."/>
        </authorList>
    </citation>
    <scope>NUCLEOTIDE SEQUENCE [LARGE SCALE GENOMIC DNA]</scope>
    <source>
        <strain evidence="17">114-2 / CGMCC 5302</strain>
    </source>
</reference>
<dbReference type="OrthoDB" id="338622at2759"/>
<dbReference type="InterPro" id="IPR050924">
    <property type="entry name" value="Peroxiredoxin_BCP/PrxQ"/>
</dbReference>
<proteinExistence type="inferred from homology"/>
<keyword evidence="4" id="KW-0575">Peroxidase</keyword>
<dbReference type="eggNOG" id="KOG0855">
    <property type="taxonomic scope" value="Eukaryota"/>
</dbReference>
<feature type="compositionally biased region" description="Basic and acidic residues" evidence="14">
    <location>
        <begin position="38"/>
        <end position="48"/>
    </location>
</feature>
<evidence type="ECO:0000256" key="2">
    <source>
        <dbReference type="ARBA" id="ARBA00011245"/>
    </source>
</evidence>
<evidence type="ECO:0000256" key="5">
    <source>
        <dbReference type="ARBA" id="ARBA00022862"/>
    </source>
</evidence>
<comment type="catalytic activity">
    <reaction evidence="12">
        <text>a hydroperoxide + [thioredoxin]-dithiol = an alcohol + [thioredoxin]-disulfide + H2O</text>
        <dbReference type="Rhea" id="RHEA:62620"/>
        <dbReference type="Rhea" id="RHEA-COMP:10698"/>
        <dbReference type="Rhea" id="RHEA-COMP:10700"/>
        <dbReference type="ChEBI" id="CHEBI:15377"/>
        <dbReference type="ChEBI" id="CHEBI:29950"/>
        <dbReference type="ChEBI" id="CHEBI:30879"/>
        <dbReference type="ChEBI" id="CHEBI:35924"/>
        <dbReference type="ChEBI" id="CHEBI:50058"/>
        <dbReference type="EC" id="1.11.1.24"/>
    </reaction>
</comment>
<dbReference type="PhylomeDB" id="S7ZTT0"/>